<feature type="compositionally biased region" description="Polar residues" evidence="1">
    <location>
        <begin position="146"/>
        <end position="156"/>
    </location>
</feature>
<protein>
    <submittedName>
        <fullName evidence="2">Uncharacterized protein</fullName>
    </submittedName>
</protein>
<dbReference type="EMBL" id="VSRL01000034">
    <property type="protein sequence ID" value="NKE57592.1"/>
    <property type="molecule type" value="Genomic_DNA"/>
</dbReference>
<feature type="compositionally biased region" description="Basic residues" evidence="1">
    <location>
        <begin position="89"/>
        <end position="99"/>
    </location>
</feature>
<comment type="caution">
    <text evidence="2">The sequence shown here is derived from an EMBL/GenBank/DDBJ whole genome shotgun (WGS) entry which is preliminary data.</text>
</comment>
<name>A0ABX1FG34_9PSEU</name>
<dbReference type="Proteomes" id="UP001515943">
    <property type="component" value="Unassembled WGS sequence"/>
</dbReference>
<dbReference type="RefSeq" id="WP_167973464.1">
    <property type="nucleotide sequence ID" value="NZ_VSRL01000034.1"/>
</dbReference>
<accession>A0ABX1FG34</accession>
<organism evidence="2 3">
    <name type="scientific">Lentzea indica</name>
    <dbReference type="NCBI Taxonomy" id="2604800"/>
    <lineage>
        <taxon>Bacteria</taxon>
        <taxon>Bacillati</taxon>
        <taxon>Actinomycetota</taxon>
        <taxon>Actinomycetes</taxon>
        <taxon>Pseudonocardiales</taxon>
        <taxon>Pseudonocardiaceae</taxon>
        <taxon>Lentzea</taxon>
    </lineage>
</organism>
<evidence type="ECO:0000313" key="2">
    <source>
        <dbReference type="EMBL" id="NKE57592.1"/>
    </source>
</evidence>
<feature type="compositionally biased region" description="Basic and acidic residues" evidence="1">
    <location>
        <begin position="112"/>
        <end position="126"/>
    </location>
</feature>
<keyword evidence="3" id="KW-1185">Reference proteome</keyword>
<gene>
    <name evidence="2" type="ORF">FXN61_12395</name>
</gene>
<feature type="region of interest" description="Disordered" evidence="1">
    <location>
        <begin position="68"/>
        <end position="156"/>
    </location>
</feature>
<feature type="compositionally biased region" description="Basic residues" evidence="1">
    <location>
        <begin position="127"/>
        <end position="136"/>
    </location>
</feature>
<proteinExistence type="predicted"/>
<reference evidence="2 3" key="1">
    <citation type="submission" date="2019-08" db="EMBL/GenBank/DDBJ databases">
        <title>Lentzea from Indian Himalayas.</title>
        <authorList>
            <person name="Mandal S."/>
            <person name="Mallick Gupta A."/>
            <person name="Maiti P.K."/>
            <person name="Sarkar J."/>
            <person name="Mandal S."/>
        </authorList>
    </citation>
    <scope>NUCLEOTIDE SEQUENCE [LARGE SCALE GENOMIC DNA]</scope>
    <source>
        <strain evidence="2 3">PSKA42</strain>
    </source>
</reference>
<evidence type="ECO:0000256" key="1">
    <source>
        <dbReference type="SAM" id="MobiDB-lite"/>
    </source>
</evidence>
<evidence type="ECO:0000313" key="3">
    <source>
        <dbReference type="Proteomes" id="UP001515943"/>
    </source>
</evidence>
<sequence>MSVPAYRSQEWLFDVAAGRYEVDLAVSGMEAHSVEPLLAEMTTKAGYDVDRGAGKLREAVAALYRVRPGERADHARRAGSALPALRGAARTRRRGRRPQPRLAADPRPARPVRRDHEDRRLRPDQRRRGRRAHGPRPRSAGALAWSCSTARTTRPG</sequence>